<dbReference type="PROSITE" id="PS50937">
    <property type="entry name" value="HTH_MERR_2"/>
    <property type="match status" value="1"/>
</dbReference>
<protein>
    <submittedName>
        <fullName evidence="3">MerR family transcriptional regulator</fullName>
    </submittedName>
</protein>
<dbReference type="InterPro" id="IPR036244">
    <property type="entry name" value="TipA-like_antibiotic-bd"/>
</dbReference>
<keyword evidence="1" id="KW-0238">DNA-binding</keyword>
<dbReference type="GO" id="GO:0003700">
    <property type="term" value="F:DNA-binding transcription factor activity"/>
    <property type="evidence" value="ECO:0007669"/>
    <property type="project" value="InterPro"/>
</dbReference>
<evidence type="ECO:0000256" key="1">
    <source>
        <dbReference type="ARBA" id="ARBA00023125"/>
    </source>
</evidence>
<evidence type="ECO:0000313" key="4">
    <source>
        <dbReference type="Proteomes" id="UP000192591"/>
    </source>
</evidence>
<dbReference type="InterPro" id="IPR047057">
    <property type="entry name" value="MerR_fam"/>
</dbReference>
<dbReference type="PANTHER" id="PTHR30204:SF93">
    <property type="entry name" value="HTH MERR-TYPE DOMAIN-CONTAINING PROTEIN"/>
    <property type="match status" value="1"/>
</dbReference>
<proteinExistence type="predicted"/>
<accession>A0A1V9A9X1</accession>
<dbReference type="GO" id="GO:0003677">
    <property type="term" value="F:DNA binding"/>
    <property type="evidence" value="ECO:0007669"/>
    <property type="project" value="UniProtKB-KW"/>
</dbReference>
<name>A0A1V9A9X1_SACPI</name>
<dbReference type="Gene3D" id="1.10.490.50">
    <property type="entry name" value="Antibiotic binding domain of TipA-like multidrug resistance regulators"/>
    <property type="match status" value="1"/>
</dbReference>
<organism evidence="3 4">
    <name type="scientific">Saccharomonospora piscinae</name>
    <dbReference type="NCBI Taxonomy" id="687388"/>
    <lineage>
        <taxon>Bacteria</taxon>
        <taxon>Bacillati</taxon>
        <taxon>Actinomycetota</taxon>
        <taxon>Actinomycetes</taxon>
        <taxon>Pseudonocardiales</taxon>
        <taxon>Pseudonocardiaceae</taxon>
        <taxon>Saccharomonospora</taxon>
    </lineage>
</organism>
<dbReference type="SMART" id="SM00422">
    <property type="entry name" value="HTH_MERR"/>
    <property type="match status" value="1"/>
</dbReference>
<feature type="domain" description="HTH merR-type" evidence="2">
    <location>
        <begin position="21"/>
        <end position="90"/>
    </location>
</feature>
<dbReference type="EMBL" id="MWIH01000003">
    <property type="protein sequence ID" value="OQO93858.1"/>
    <property type="molecule type" value="Genomic_DNA"/>
</dbReference>
<gene>
    <name evidence="3" type="ORF">B1813_04885</name>
</gene>
<dbReference type="Proteomes" id="UP000192591">
    <property type="component" value="Unassembled WGS sequence"/>
</dbReference>
<dbReference type="STRING" id="1962155.B1813_04885"/>
<dbReference type="InterPro" id="IPR009061">
    <property type="entry name" value="DNA-bd_dom_put_sf"/>
</dbReference>
<dbReference type="CDD" id="cd01106">
    <property type="entry name" value="HTH_TipAL-Mta"/>
    <property type="match status" value="1"/>
</dbReference>
<dbReference type="InterPro" id="IPR012925">
    <property type="entry name" value="TipAS_dom"/>
</dbReference>
<sequence length="280" mass="30701">MPDATDPGVAADSTDATDAEGLTVGRVSSRLGVTVRALHHWDDIGLARPSLRTAAGYRRYTAADLERLHRIVVYREIGLGLDEIRAIVADSATDVPGALRAQRAQVAERIERLRQLGAGLDRMIDAHERGLLLTAEQQAAIFGPRWDPGWAAQARQRYGDTAQWQQYAERSAARTPEQWQAVTDTVTGLDRALADAMAAGVTPGSPEANQLVERHRAVFTTAYFPLTRQMQVCLGRRYESDPGFAAHYDGIRTGLATWLRHSIDANARAHGIDPDAATWQ</sequence>
<dbReference type="AlphaFoldDB" id="A0A1V9A9X1"/>
<dbReference type="PANTHER" id="PTHR30204">
    <property type="entry name" value="REDOX-CYCLING DRUG-SENSING TRANSCRIPTIONAL ACTIVATOR SOXR"/>
    <property type="match status" value="1"/>
</dbReference>
<dbReference type="SUPFAM" id="SSF46955">
    <property type="entry name" value="Putative DNA-binding domain"/>
    <property type="match status" value="1"/>
</dbReference>
<keyword evidence="4" id="KW-1185">Reference proteome</keyword>
<dbReference type="InterPro" id="IPR000551">
    <property type="entry name" value="MerR-type_HTH_dom"/>
</dbReference>
<dbReference type="Pfam" id="PF07739">
    <property type="entry name" value="TipAS"/>
    <property type="match status" value="1"/>
</dbReference>
<evidence type="ECO:0000313" key="3">
    <source>
        <dbReference type="EMBL" id="OQO93858.1"/>
    </source>
</evidence>
<dbReference type="Gene3D" id="1.10.1660.10">
    <property type="match status" value="1"/>
</dbReference>
<comment type="caution">
    <text evidence="3">The sequence shown here is derived from an EMBL/GenBank/DDBJ whole genome shotgun (WGS) entry which is preliminary data.</text>
</comment>
<reference evidence="3 4" key="1">
    <citation type="submission" date="2017-02" db="EMBL/GenBank/DDBJ databases">
        <title>Draft genome of Saccharomonospora sp. 154.</title>
        <authorList>
            <person name="Alonso-Carmona G.S."/>
            <person name="De La Haba R."/>
            <person name="Vera-Gargallo B."/>
            <person name="Sandoval-Trujillo A.H."/>
            <person name="Ramirez-Duran N."/>
            <person name="Ventosa A."/>
        </authorList>
    </citation>
    <scope>NUCLEOTIDE SEQUENCE [LARGE SCALE GENOMIC DNA]</scope>
    <source>
        <strain evidence="3 4">LRS4.154</strain>
    </source>
</reference>
<dbReference type="SUPFAM" id="SSF89082">
    <property type="entry name" value="Antibiotic binding domain of TipA-like multidrug resistance regulators"/>
    <property type="match status" value="1"/>
</dbReference>
<dbReference type="Pfam" id="PF13411">
    <property type="entry name" value="MerR_1"/>
    <property type="match status" value="1"/>
</dbReference>
<evidence type="ECO:0000259" key="2">
    <source>
        <dbReference type="PROSITE" id="PS50937"/>
    </source>
</evidence>
<dbReference type="RefSeq" id="WP_081190785.1">
    <property type="nucleotide sequence ID" value="NZ_MWIH01000003.1"/>
</dbReference>